<feature type="compositionally biased region" description="Basic and acidic residues" evidence="2">
    <location>
        <begin position="1129"/>
        <end position="1148"/>
    </location>
</feature>
<feature type="domain" description="BRCT" evidence="3">
    <location>
        <begin position="385"/>
        <end position="460"/>
    </location>
</feature>
<feature type="compositionally biased region" description="Polar residues" evidence="2">
    <location>
        <begin position="565"/>
        <end position="607"/>
    </location>
</feature>
<dbReference type="Pfam" id="PF16770">
    <property type="entry name" value="RTT107_BRCT_5"/>
    <property type="match status" value="1"/>
</dbReference>
<dbReference type="Gene3D" id="3.40.50.10190">
    <property type="entry name" value="BRCT domain"/>
    <property type="match status" value="4"/>
</dbReference>
<dbReference type="OrthoDB" id="342264at2759"/>
<feature type="compositionally biased region" description="Basic residues" evidence="2">
    <location>
        <begin position="828"/>
        <end position="837"/>
    </location>
</feature>
<dbReference type="PROSITE" id="PS50172">
    <property type="entry name" value="BRCT"/>
    <property type="match status" value="3"/>
</dbReference>
<dbReference type="GO" id="GO:0006302">
    <property type="term" value="P:double-strand break repair"/>
    <property type="evidence" value="ECO:0007669"/>
    <property type="project" value="TreeGrafter"/>
</dbReference>
<dbReference type="InterPro" id="IPR053036">
    <property type="entry name" value="CellCycle_DNARepair_Reg"/>
</dbReference>
<keyword evidence="5" id="KW-1185">Reference proteome</keyword>
<dbReference type="InterPro" id="IPR056884">
    <property type="entry name" value="NPHP3-like_N"/>
</dbReference>
<proteinExistence type="predicted"/>
<feature type="compositionally biased region" description="Low complexity" evidence="2">
    <location>
        <begin position="1079"/>
        <end position="1093"/>
    </location>
</feature>
<dbReference type="Pfam" id="PF16589">
    <property type="entry name" value="BRCT_2"/>
    <property type="match status" value="1"/>
</dbReference>
<evidence type="ECO:0000313" key="4">
    <source>
        <dbReference type="EMBL" id="KAF5344830.1"/>
    </source>
</evidence>
<dbReference type="CDD" id="cd18436">
    <property type="entry name" value="BRCT_BRC1_like_rpt2"/>
    <property type="match status" value="1"/>
</dbReference>
<feature type="compositionally biased region" description="Basic and acidic residues" evidence="2">
    <location>
        <begin position="522"/>
        <end position="538"/>
    </location>
</feature>
<dbReference type="Gene3D" id="3.40.50.300">
    <property type="entry name" value="P-loop containing nucleotide triphosphate hydrolases"/>
    <property type="match status" value="1"/>
</dbReference>
<gene>
    <name evidence="4" type="ORF">D9756_011092</name>
</gene>
<dbReference type="InterPro" id="IPR027417">
    <property type="entry name" value="P-loop_NTPase"/>
</dbReference>
<feature type="compositionally biased region" description="Basic and acidic residues" evidence="2">
    <location>
        <begin position="1160"/>
        <end position="1182"/>
    </location>
</feature>
<name>A0A8H5FPJ0_9AGAR</name>
<accession>A0A8H5FPJ0</accession>
<feature type="compositionally biased region" description="Acidic residues" evidence="2">
    <location>
        <begin position="955"/>
        <end position="969"/>
    </location>
</feature>
<dbReference type="Pfam" id="PF24883">
    <property type="entry name" value="NPHP3_N"/>
    <property type="match status" value="1"/>
</dbReference>
<dbReference type="CDD" id="cd18432">
    <property type="entry name" value="BRCT_PAXIP1_rpt6_like"/>
    <property type="match status" value="1"/>
</dbReference>
<dbReference type="InterPro" id="IPR036420">
    <property type="entry name" value="BRCT_dom_sf"/>
</dbReference>
<feature type="compositionally biased region" description="Basic and acidic residues" evidence="2">
    <location>
        <begin position="813"/>
        <end position="822"/>
    </location>
</feature>
<evidence type="ECO:0000313" key="5">
    <source>
        <dbReference type="Proteomes" id="UP000559027"/>
    </source>
</evidence>
<feature type="compositionally biased region" description="Acidic residues" evidence="2">
    <location>
        <begin position="708"/>
        <end position="719"/>
    </location>
</feature>
<feature type="compositionally biased region" description="Polar residues" evidence="2">
    <location>
        <begin position="1099"/>
        <end position="1116"/>
    </location>
</feature>
<feature type="compositionally biased region" description="Low complexity" evidence="2">
    <location>
        <begin position="1118"/>
        <end position="1128"/>
    </location>
</feature>
<feature type="compositionally biased region" description="Low complexity" evidence="2">
    <location>
        <begin position="691"/>
        <end position="701"/>
    </location>
</feature>
<dbReference type="EMBL" id="JAACJO010000056">
    <property type="protein sequence ID" value="KAF5344830.1"/>
    <property type="molecule type" value="Genomic_DNA"/>
</dbReference>
<dbReference type="InterPro" id="IPR001357">
    <property type="entry name" value="BRCT_dom"/>
</dbReference>
<dbReference type="SUPFAM" id="SSF52113">
    <property type="entry name" value="BRCT domain"/>
    <property type="match status" value="3"/>
</dbReference>
<dbReference type="SMART" id="SM00292">
    <property type="entry name" value="BRCT"/>
    <property type="match status" value="5"/>
</dbReference>
<evidence type="ECO:0000256" key="1">
    <source>
        <dbReference type="ARBA" id="ARBA00022737"/>
    </source>
</evidence>
<feature type="compositionally biased region" description="Acidic residues" evidence="2">
    <location>
        <begin position="779"/>
        <end position="791"/>
    </location>
</feature>
<feature type="domain" description="BRCT" evidence="3">
    <location>
        <begin position="98"/>
        <end position="178"/>
    </location>
</feature>
<dbReference type="GO" id="GO:0035361">
    <property type="term" value="C:Cul8-RING ubiquitin ligase complex"/>
    <property type="evidence" value="ECO:0007669"/>
    <property type="project" value="TreeGrafter"/>
</dbReference>
<keyword evidence="1" id="KW-0677">Repeat</keyword>
<evidence type="ECO:0000256" key="2">
    <source>
        <dbReference type="SAM" id="MobiDB-lite"/>
    </source>
</evidence>
<dbReference type="GO" id="GO:1990683">
    <property type="term" value="P:DNA double-strand break attachment to nuclear envelope"/>
    <property type="evidence" value="ECO:0007669"/>
    <property type="project" value="TreeGrafter"/>
</dbReference>
<comment type="caution">
    <text evidence="4">The sequence shown here is derived from an EMBL/GenBank/DDBJ whole genome shotgun (WGS) entry which is preliminary data.</text>
</comment>
<evidence type="ECO:0000259" key="3">
    <source>
        <dbReference type="PROSITE" id="PS50172"/>
    </source>
</evidence>
<feature type="compositionally biased region" description="Basic residues" evidence="2">
    <location>
        <begin position="927"/>
        <end position="950"/>
    </location>
</feature>
<feature type="compositionally biased region" description="Acidic residues" evidence="2">
    <location>
        <begin position="1022"/>
        <end position="1033"/>
    </location>
</feature>
<feature type="compositionally biased region" description="Basic and acidic residues" evidence="2">
    <location>
        <begin position="549"/>
        <end position="563"/>
    </location>
</feature>
<dbReference type="GO" id="GO:0005634">
    <property type="term" value="C:nucleus"/>
    <property type="evidence" value="ECO:0007669"/>
    <property type="project" value="TreeGrafter"/>
</dbReference>
<feature type="compositionally biased region" description="Basic residues" evidence="2">
    <location>
        <begin position="649"/>
        <end position="661"/>
    </location>
</feature>
<feature type="region of interest" description="Disordered" evidence="2">
    <location>
        <begin position="522"/>
        <end position="1221"/>
    </location>
</feature>
<dbReference type="CDD" id="cd17743">
    <property type="entry name" value="BRCT_BRC1_like_rpt5"/>
    <property type="match status" value="1"/>
</dbReference>
<dbReference type="PANTHER" id="PTHR47667:SF1">
    <property type="entry name" value="REGULATOR OF TY1 TRANSPOSITION PROTEIN 107"/>
    <property type="match status" value="1"/>
</dbReference>
<dbReference type="Proteomes" id="UP000559027">
    <property type="component" value="Unassembled WGS sequence"/>
</dbReference>
<reference evidence="4 5" key="1">
    <citation type="journal article" date="2020" name="ISME J.">
        <title>Uncovering the hidden diversity of litter-decomposition mechanisms in mushroom-forming fungi.</title>
        <authorList>
            <person name="Floudas D."/>
            <person name="Bentzer J."/>
            <person name="Ahren D."/>
            <person name="Johansson T."/>
            <person name="Persson P."/>
            <person name="Tunlid A."/>
        </authorList>
    </citation>
    <scope>NUCLEOTIDE SEQUENCE [LARGE SCALE GENOMIC DNA]</scope>
    <source>
        <strain evidence="4 5">CBS 146.42</strain>
    </source>
</reference>
<feature type="domain" description="BRCT" evidence="3">
    <location>
        <begin position="1240"/>
        <end position="1328"/>
    </location>
</feature>
<dbReference type="Pfam" id="PF12738">
    <property type="entry name" value="PTCB-BRCT"/>
    <property type="match status" value="2"/>
</dbReference>
<dbReference type="PANTHER" id="PTHR47667">
    <property type="entry name" value="REGULATOR OF TY1 TRANSPOSITION PROTEIN 107"/>
    <property type="match status" value="1"/>
</dbReference>
<organism evidence="4 5">
    <name type="scientific">Leucocoprinus leucothites</name>
    <dbReference type="NCBI Taxonomy" id="201217"/>
    <lineage>
        <taxon>Eukaryota</taxon>
        <taxon>Fungi</taxon>
        <taxon>Dikarya</taxon>
        <taxon>Basidiomycota</taxon>
        <taxon>Agaricomycotina</taxon>
        <taxon>Agaricomycetes</taxon>
        <taxon>Agaricomycetidae</taxon>
        <taxon>Agaricales</taxon>
        <taxon>Agaricineae</taxon>
        <taxon>Agaricaceae</taxon>
        <taxon>Leucocoprinus</taxon>
    </lineage>
</organism>
<dbReference type="SUPFAM" id="SSF52540">
    <property type="entry name" value="P-loop containing nucleoside triphosphate hydrolases"/>
    <property type="match status" value="1"/>
</dbReference>
<feature type="compositionally biased region" description="Basic and acidic residues" evidence="2">
    <location>
        <begin position="847"/>
        <end position="869"/>
    </location>
</feature>
<sequence>MGLFDSTRYFLASSIPPHRQEQLEYALSKNGATKAESIHSATHVISDSPWFEGVDILESVREERREKGEEAEIVVVSARLLGGSDIGFGQDSTYYSVDPAMIFSGIVACASELQAHDLEVLSAGISALGGQWRVALTNDVTHLFCITPSSAKYAVALAHRETTGIRIILPHWFDDSVKLGIRGLPVEPYSWPDPPFLKDIGVNVNKLGRNEGEEGEGKANCEGKEEERLKEKAKKNMMLTAGQFTPSASNPKVPLPKDADLLPVKRGVFDNKRILLSWTLSLYGSRREAVEVGIRRAGGVVLRYPGDGEDDLTTEEKEKRRDRKEARAVVECDILITRWRNGKAYGKAFKLHKTIATMAWLYHVQSSGLMPRPVDQLLHYPVPRKPIEGFSQHEITVTNYTGEAREYIKRIITAMGAKFTPMMTGRNTVLIAAYIQGQKTDKARAWSLPIVNHTWLEDCFIQWRHLTMATDKYITFPTGVDFSRSFGERGVGVRGVELCDEEEMKEDEGNSDEEGVYVGVDVKMDGEQEDEVSKRNVEEDIDMISMPDTDDRGRDTTFEHVEVNGKTSPVKSKSASGSPTKRSVVPTSSSPTKQGATASSVMQVSPNKRTKSKSVSPMKKRKIVIDDEDEERMEVDQPARSPSDGVAANKKRQTKSGRTPRKSVVMDVSSSEEGQVQPVTPTKPSKPKPKSTPVTFSSSKKQSSVDLELTDESENEELEMGVSELVRSSAAARAKAREQGSASPKKKRRVDTNDDDDDDEDHKGRGPSAKKPISRVDDSSEGGEEEEEEEETVPKAKKRFVRRLTSETSLQLAEEREKERAEGSSTKSKQRLVRRASAKTGEDAEETAQHDEENLDKSSKEQKEEEKADTPASKPGGLLRTTRGDARTRVKAKSAGAKARELYSDSESEVEGLVGPEALGSSLPAKGKAKGKGKGRATKSNRGLKSKSKRVSSSSEEEVEVESESEDEETSKKRPPATTDVSPSRKMVSVVVELPPPSARKHPLKNTYGGTANKAKKKARGDEDETEEEQEEEPPSKPMTKRGSAVKKADSIFVEVGEAQGSPSTSTSRPKPKLKPKPKSSLSKPTTSSPLSSIDNAPPNVNSTDTTGYNTASETQEPLPARRGAAAKAEAKLKEMMPDATRYEQEAKRARKSGGWTSLWEKELERQVKDKEKEEKGKEKENRKKRASDVSGEDVEERVAKKRRRSSAVKGEEEEGGGEVEVVISEVRKGKTKVKRESDTGTSPTRSNKVYLMTTQVTLGADVVKALDKLGVVMASKASQCTHLIAPNLVRTEKFLCALASAPVVLQEAWAIKSAQVKQLLPFEKFLLRDAAAEKKYRMKLSDALARAKELKGTLLANKTFYLTAKTKVDYKLLKSVISAHGGQLLQQSPTVRQLTGHADRHIISCAEDISIWRPLAAQGVPIYTHEFLLIGVLRQELDWDLMEFRVAGQRFSAGMSIAVLSSPFALLLSYRFVIMPFFARSKRVNVKGGTFIEAENVLNVHHHPSFDPGFDKLQAASLPQAMHDSSARDPPRCFPGTREEHLRTITSWGRDEWEDIRTRILWMQGPAGVGKSAIAQTWVEGLEGKHGASFFFSRANHWNDPNKFIPTIAYQLATKYPSYREAVSATIVRDPFVLQKSINTQFRELLVEPLRELSSEDRDASDNVVVVIDGLDECDGLEAQDAIVQVIITSVAEGTSPFLWAFFTRPEPNIVASFSSNQAKDLCWYLTLPVSRDADKDIEAYLRDGFRTIRKRCHIPDALRWPEEEDVLRLVEQSAGLFVYGASAMRFITLGPGLPGPPERLKSLLDLGNNASHPLAKLDQLYLLIMQQIPKDILQNTLLILTYNELASTSISTMCIVLNFSEATIYSLVQNLHSVLEVKLQSVTSNAYLRFYHASFTDFLNAPERSTSEYCIRTQTFFSRIYSAFLDLACTPPLLCSPDPTTGATLLAKLLEWRRSKVDSALYSIV</sequence>
<protein>
    <recommendedName>
        <fullName evidence="3">BRCT domain-containing protein</fullName>
    </recommendedName>
</protein>
<feature type="compositionally biased region" description="Basic residues" evidence="2">
    <location>
        <begin position="608"/>
        <end position="622"/>
    </location>
</feature>